<comment type="caution">
    <text evidence="2">The sequence shown here is derived from an EMBL/GenBank/DDBJ whole genome shotgun (WGS) entry which is preliminary data.</text>
</comment>
<dbReference type="PROSITE" id="PS51257">
    <property type="entry name" value="PROKAR_LIPOPROTEIN"/>
    <property type="match status" value="1"/>
</dbReference>
<feature type="signal peptide" evidence="1">
    <location>
        <begin position="1"/>
        <end position="19"/>
    </location>
</feature>
<evidence type="ECO:0000313" key="3">
    <source>
        <dbReference type="Proteomes" id="UP001156690"/>
    </source>
</evidence>
<keyword evidence="3" id="KW-1185">Reference proteome</keyword>
<reference evidence="3" key="1">
    <citation type="journal article" date="2019" name="Int. J. Syst. Evol. Microbiol.">
        <title>The Global Catalogue of Microorganisms (GCM) 10K type strain sequencing project: providing services to taxonomists for standard genome sequencing and annotation.</title>
        <authorList>
            <consortium name="The Broad Institute Genomics Platform"/>
            <consortium name="The Broad Institute Genome Sequencing Center for Infectious Disease"/>
            <person name="Wu L."/>
            <person name="Ma J."/>
        </authorList>
    </citation>
    <scope>NUCLEOTIDE SEQUENCE [LARGE SCALE GENOMIC DNA]</scope>
    <source>
        <strain evidence="3">NBRC 15640</strain>
    </source>
</reference>
<name>A0AAV5P044_9VIBR</name>
<gene>
    <name evidence="2" type="ORF">GCM10007932_56890</name>
</gene>
<feature type="chain" id="PRO_5043854003" evidence="1">
    <location>
        <begin position="20"/>
        <end position="109"/>
    </location>
</feature>
<dbReference type="Proteomes" id="UP001156690">
    <property type="component" value="Unassembled WGS sequence"/>
</dbReference>
<keyword evidence="1" id="KW-0732">Signal</keyword>
<accession>A0AAV5P044</accession>
<dbReference type="RefSeq" id="WP_126606557.1">
    <property type="nucleotide sequence ID" value="NZ_AP025145.1"/>
</dbReference>
<protein>
    <submittedName>
        <fullName evidence="2">Uncharacterized protein</fullName>
    </submittedName>
</protein>
<dbReference type="AlphaFoldDB" id="A0AAV5P044"/>
<organism evidence="2 3">
    <name type="scientific">Vibrio penaeicida</name>
    <dbReference type="NCBI Taxonomy" id="104609"/>
    <lineage>
        <taxon>Bacteria</taxon>
        <taxon>Pseudomonadati</taxon>
        <taxon>Pseudomonadota</taxon>
        <taxon>Gammaproteobacteria</taxon>
        <taxon>Vibrionales</taxon>
        <taxon>Vibrionaceae</taxon>
        <taxon>Vibrio</taxon>
    </lineage>
</organism>
<evidence type="ECO:0000256" key="1">
    <source>
        <dbReference type="SAM" id="SignalP"/>
    </source>
</evidence>
<evidence type="ECO:0000313" key="2">
    <source>
        <dbReference type="EMBL" id="GLQ76326.1"/>
    </source>
</evidence>
<proteinExistence type="predicted"/>
<dbReference type="EMBL" id="BSNX01000075">
    <property type="protein sequence ID" value="GLQ76326.1"/>
    <property type="molecule type" value="Genomic_DNA"/>
</dbReference>
<sequence>MKTLIAALLFSLLSFQTFAGCSGHSCTGVKVSRLYVNVDGNAVVSTSGNEANLTCEAGKNGYIHLDPASKNYEAVYSLLLTAHIQAHPIWIRTNSDSSMCKVVYVVSDK</sequence>